<evidence type="ECO:0000313" key="2">
    <source>
        <dbReference type="Proteomes" id="UP000005839"/>
    </source>
</evidence>
<dbReference type="Pfam" id="PF02566">
    <property type="entry name" value="OsmC"/>
    <property type="match status" value="1"/>
</dbReference>
<evidence type="ECO:0008006" key="3">
    <source>
        <dbReference type="Google" id="ProtNLM"/>
    </source>
</evidence>
<gene>
    <name evidence="1" type="ORF">KT99_06132</name>
</gene>
<dbReference type="STRING" id="314608.KT99_06132"/>
<accession>A9CVQ4</accession>
<dbReference type="InterPro" id="IPR003718">
    <property type="entry name" value="OsmC/Ohr_fam"/>
</dbReference>
<dbReference type="InterPro" id="IPR015946">
    <property type="entry name" value="KH_dom-like_a/b"/>
</dbReference>
<dbReference type="PANTHER" id="PTHR35368:SF1">
    <property type="entry name" value="HYDROPEROXIDE REDUCTASE"/>
    <property type="match status" value="1"/>
</dbReference>
<reference evidence="1 2" key="1">
    <citation type="submission" date="2007-10" db="EMBL/GenBank/DDBJ databases">
        <authorList>
            <person name="Yayanos A."/>
            <person name="Ferriera S."/>
            <person name="Johnson J."/>
            <person name="Kravitz S."/>
            <person name="Halpern A."/>
            <person name="Remington K."/>
            <person name="Beeson K."/>
            <person name="Tran B."/>
            <person name="Rogers Y.-H."/>
            <person name="Friedman R."/>
            <person name="Venter J.C."/>
        </authorList>
    </citation>
    <scope>NUCLEOTIDE SEQUENCE [LARGE SCALE GENOMIC DNA]</scope>
    <source>
        <strain evidence="1 2">KT99</strain>
    </source>
</reference>
<dbReference type="InterPro" id="IPR052924">
    <property type="entry name" value="OsmC/Ohr_hydroprdx_reductase"/>
</dbReference>
<dbReference type="InterPro" id="IPR036102">
    <property type="entry name" value="OsmC/Ohrsf"/>
</dbReference>
<dbReference type="PANTHER" id="PTHR35368">
    <property type="entry name" value="HYDROPEROXIDE REDUCTASE"/>
    <property type="match status" value="1"/>
</dbReference>
<keyword evidence="2" id="KW-1185">Reference proteome</keyword>
<dbReference type="AlphaFoldDB" id="A9CVQ4"/>
<organism evidence="1 2">
    <name type="scientific">Shewanella benthica KT99</name>
    <dbReference type="NCBI Taxonomy" id="314608"/>
    <lineage>
        <taxon>Bacteria</taxon>
        <taxon>Pseudomonadati</taxon>
        <taxon>Pseudomonadota</taxon>
        <taxon>Gammaproteobacteria</taxon>
        <taxon>Alteromonadales</taxon>
        <taxon>Shewanellaceae</taxon>
        <taxon>Shewanella</taxon>
    </lineage>
</organism>
<dbReference type="EMBL" id="ABIC01000001">
    <property type="protein sequence ID" value="EDQ02721.1"/>
    <property type="molecule type" value="Genomic_DNA"/>
</dbReference>
<comment type="caution">
    <text evidence="1">The sequence shown here is derived from an EMBL/GenBank/DDBJ whole genome shotgun (WGS) entry which is preliminary data.</text>
</comment>
<protein>
    <recommendedName>
        <fullName evidence="3">OsmC family protein</fullName>
    </recommendedName>
</protein>
<dbReference type="Gene3D" id="3.30.300.20">
    <property type="match status" value="1"/>
</dbReference>
<name>A9CVQ4_9GAMM</name>
<sequence length="148" mass="16243">MDMANKIIEVNTRMGEGWRISAQIREHLLVIDQPTAGNEGANPLETFIFSLAGCISSIAKMVAREQKIDLHKFDLSMKAQLNTAGLQGKSSDDPVGFKVIDIIAVMDATIDDIQLNQEQKSAFLDTVCHRCPVHDNLLKPTLVTHSAA</sequence>
<dbReference type="Proteomes" id="UP000005839">
    <property type="component" value="Unassembled WGS sequence"/>
</dbReference>
<dbReference type="SUPFAM" id="SSF82784">
    <property type="entry name" value="OsmC-like"/>
    <property type="match status" value="1"/>
</dbReference>
<proteinExistence type="predicted"/>
<evidence type="ECO:0000313" key="1">
    <source>
        <dbReference type="EMBL" id="EDQ02721.1"/>
    </source>
</evidence>